<comment type="subunit">
    <text evidence="9">Homohexamer. The homohexamer assembles into an open ring structure.</text>
</comment>
<evidence type="ECO:0000256" key="5">
    <source>
        <dbReference type="ARBA" id="ARBA00022840"/>
    </source>
</evidence>
<evidence type="ECO:0000256" key="2">
    <source>
        <dbReference type="ARBA" id="ARBA00022741"/>
    </source>
</evidence>
<comment type="similarity">
    <text evidence="9 11">Belongs to the Rho family.</text>
</comment>
<dbReference type="Gene3D" id="2.40.50.140">
    <property type="entry name" value="Nucleic acid-binding proteins"/>
    <property type="match status" value="1"/>
</dbReference>
<organism evidence="13 14">
    <name type="scientific">Dictyobacter halimunensis</name>
    <dbReference type="NCBI Taxonomy" id="3026934"/>
    <lineage>
        <taxon>Bacteria</taxon>
        <taxon>Bacillati</taxon>
        <taxon>Chloroflexota</taxon>
        <taxon>Ktedonobacteria</taxon>
        <taxon>Ktedonobacterales</taxon>
        <taxon>Dictyobacteraceae</taxon>
        <taxon>Dictyobacter</taxon>
    </lineage>
</organism>
<dbReference type="RefSeq" id="WP_338249535.1">
    <property type="nucleotide sequence ID" value="NZ_BSRI01000001.1"/>
</dbReference>
<dbReference type="PANTHER" id="PTHR46425:SF1">
    <property type="entry name" value="TRANSCRIPTION TERMINATION FACTOR RHO"/>
    <property type="match status" value="1"/>
</dbReference>
<dbReference type="NCBIfam" id="TIGR00767">
    <property type="entry name" value="rho"/>
    <property type="match status" value="1"/>
</dbReference>
<evidence type="ECO:0000313" key="14">
    <source>
        <dbReference type="Proteomes" id="UP001344906"/>
    </source>
</evidence>
<feature type="binding site" evidence="9">
    <location>
        <position position="230"/>
    </location>
    <ligand>
        <name>ATP</name>
        <dbReference type="ChEBI" id="CHEBI:30616"/>
    </ligand>
</feature>
<evidence type="ECO:0000256" key="1">
    <source>
        <dbReference type="ARBA" id="ARBA00022472"/>
    </source>
</evidence>
<evidence type="ECO:0000313" key="13">
    <source>
        <dbReference type="EMBL" id="GLV55309.1"/>
    </source>
</evidence>
<feature type="binding site" evidence="9">
    <location>
        <begin position="187"/>
        <end position="192"/>
    </location>
    <ligand>
        <name>ATP</name>
        <dbReference type="ChEBI" id="CHEBI:30616"/>
    </ligand>
</feature>
<keyword evidence="8 9" id="KW-0804">Transcription</keyword>
<dbReference type="Proteomes" id="UP001344906">
    <property type="component" value="Unassembled WGS sequence"/>
</dbReference>
<dbReference type="InterPro" id="IPR027417">
    <property type="entry name" value="P-loop_NTPase"/>
</dbReference>
<comment type="caution">
    <text evidence="13">The sequence shown here is derived from an EMBL/GenBank/DDBJ whole genome shotgun (WGS) entry which is preliminary data.</text>
</comment>
<evidence type="ECO:0000256" key="4">
    <source>
        <dbReference type="ARBA" id="ARBA00022806"/>
    </source>
</evidence>
<evidence type="ECO:0000256" key="10">
    <source>
        <dbReference type="NCBIfam" id="TIGR00767"/>
    </source>
</evidence>
<dbReference type="InterPro" id="IPR011113">
    <property type="entry name" value="Rho_RNA-bd"/>
</dbReference>
<evidence type="ECO:0000256" key="3">
    <source>
        <dbReference type="ARBA" id="ARBA00022801"/>
    </source>
</evidence>
<keyword evidence="14" id="KW-1185">Reference proteome</keyword>
<dbReference type="Gene3D" id="3.40.50.300">
    <property type="entry name" value="P-loop containing nucleotide triphosphate hydrolases"/>
    <property type="match status" value="1"/>
</dbReference>
<comment type="caution">
    <text evidence="9">Lacks conserved residue(s) required for the propagation of feature annotation.</text>
</comment>
<dbReference type="PROSITE" id="PS51856">
    <property type="entry name" value="RHO_RNA_BD"/>
    <property type="match status" value="1"/>
</dbReference>
<dbReference type="InterPro" id="IPR041703">
    <property type="entry name" value="Rho_factor_ATP-bd"/>
</dbReference>
<dbReference type="SMART" id="SM00382">
    <property type="entry name" value="AAA"/>
    <property type="match status" value="1"/>
</dbReference>
<sequence length="442" mass="49261">MRSLIGIVPLNSMKNTHSVMNTQAMPDPDDRQQSFRSFVHSNTESFDRTLNRQTPIEMRQPATALTDQELAVPGEGVLDIVEDGYGFLRPDRYLPGPKDIYVSHSQIRRFNLRQGDHVSGQVRPPKDREQYGGMLRVEQVNGRPADAVGPRPRFDALTPVFPQQMFDLESSASNLSGRLINLVSPMGRGQRGLVVAPPKAGKTMLLMAIANAISTNYPNVHLLITLIGERPEEVTDMKRLVNGEVISSTFDEPAYVHTHLAEMVLERAKRLVEEGKDVVVLLDSLTRLSRAYNLTVESSGRSLSGGLDPSAMIMPKRFFGAARKLEEGGSLTVIATALIETGSRMDDVIYEELKGTGNMELVLSRKLAERRLFPAIDISLSGTRREELLYDQPTYQAVVTMRRMFAQLSDQQGQDAMDAFIQQLAKTKNNQEFLSTLSKRAM</sequence>
<evidence type="ECO:0000259" key="12">
    <source>
        <dbReference type="PROSITE" id="PS51856"/>
    </source>
</evidence>
<evidence type="ECO:0000256" key="6">
    <source>
        <dbReference type="ARBA" id="ARBA00022884"/>
    </source>
</evidence>
<keyword evidence="3 9" id="KW-0378">Hydrolase</keyword>
<dbReference type="HAMAP" id="MF_01884">
    <property type="entry name" value="Rho"/>
    <property type="match status" value="1"/>
</dbReference>
<dbReference type="CDD" id="cd01128">
    <property type="entry name" value="rho_factor_C"/>
    <property type="match status" value="1"/>
</dbReference>
<keyword evidence="5 9" id="KW-0067">ATP-binding</keyword>
<name>A0ABQ6FSB3_9CHLR</name>
<keyword evidence="2 9" id="KW-0547">Nucleotide-binding</keyword>
<dbReference type="CDD" id="cd04459">
    <property type="entry name" value="Rho_CSD"/>
    <property type="match status" value="1"/>
</dbReference>
<keyword evidence="6 9" id="KW-0694">RNA-binding</keyword>
<gene>
    <name evidence="13" type="primary">rho_1</name>
    <name evidence="9" type="synonym">rho</name>
    <name evidence="13" type="ORF">KDH_21560</name>
</gene>
<comment type="function">
    <text evidence="9">Facilitates transcription termination by a mechanism that involves Rho binding to the nascent RNA, activation of Rho's RNA-dependent ATPase activity, and release of the mRNA from the DNA template.</text>
</comment>
<dbReference type="SMART" id="SM00357">
    <property type="entry name" value="CSP"/>
    <property type="match status" value="1"/>
</dbReference>
<dbReference type="PANTHER" id="PTHR46425">
    <property type="entry name" value="TRANSCRIPTION TERMINATION FACTOR RHO"/>
    <property type="match status" value="1"/>
</dbReference>
<evidence type="ECO:0000256" key="11">
    <source>
        <dbReference type="PROSITE-ProRule" id="PRU01203"/>
    </source>
</evidence>
<dbReference type="InterPro" id="IPR012340">
    <property type="entry name" value="NA-bd_OB-fold"/>
</dbReference>
<reference evidence="13 14" key="1">
    <citation type="submission" date="2023-02" db="EMBL/GenBank/DDBJ databases">
        <title>Dictyobacter halimunensis sp. nov., a new member of the class Ktedonobacteria from forest soil in a geothermal area.</title>
        <authorList>
            <person name="Rachmania M.K."/>
            <person name="Ningsih F."/>
            <person name="Sakai Y."/>
            <person name="Yabe S."/>
            <person name="Yokota A."/>
            <person name="Sjamsuridzal W."/>
        </authorList>
    </citation>
    <scope>NUCLEOTIDE SEQUENCE [LARGE SCALE GENOMIC DNA]</scope>
    <source>
        <strain evidence="13 14">S3.2.2.5</strain>
    </source>
</reference>
<dbReference type="InterPro" id="IPR000194">
    <property type="entry name" value="ATPase_F1/V1/A1_a/bsu_nucl-bd"/>
</dbReference>
<evidence type="ECO:0000256" key="8">
    <source>
        <dbReference type="ARBA" id="ARBA00023163"/>
    </source>
</evidence>
<evidence type="ECO:0000256" key="9">
    <source>
        <dbReference type="HAMAP-Rule" id="MF_01884"/>
    </source>
</evidence>
<dbReference type="InterPro" id="IPR004665">
    <property type="entry name" value="Term_rho"/>
</dbReference>
<feature type="domain" description="Rho RNA-BD" evidence="12">
    <location>
        <begin position="71"/>
        <end position="144"/>
    </location>
</feature>
<keyword evidence="7 9" id="KW-0805">Transcription regulation</keyword>
<keyword evidence="1 9" id="KW-0806">Transcription termination</keyword>
<dbReference type="InterPro" id="IPR003593">
    <property type="entry name" value="AAA+_ATPase"/>
</dbReference>
<accession>A0ABQ6FSB3</accession>
<dbReference type="EC" id="3.6.4.-" evidence="9 10"/>
<dbReference type="SUPFAM" id="SSF52540">
    <property type="entry name" value="P-loop containing nucleoside triphosphate hydrolases"/>
    <property type="match status" value="1"/>
</dbReference>
<dbReference type="Pfam" id="PF07497">
    <property type="entry name" value="Rho_RNA_bind"/>
    <property type="match status" value="1"/>
</dbReference>
<dbReference type="EMBL" id="BSRI01000001">
    <property type="protein sequence ID" value="GLV55309.1"/>
    <property type="molecule type" value="Genomic_DNA"/>
</dbReference>
<feature type="binding site" evidence="9">
    <location>
        <begin position="199"/>
        <end position="204"/>
    </location>
    <ligand>
        <name>ATP</name>
        <dbReference type="ChEBI" id="CHEBI:30616"/>
    </ligand>
</feature>
<keyword evidence="4 9" id="KW-0347">Helicase</keyword>
<dbReference type="Pfam" id="PF00006">
    <property type="entry name" value="ATP-synt_ab"/>
    <property type="match status" value="1"/>
</dbReference>
<evidence type="ECO:0000256" key="7">
    <source>
        <dbReference type="ARBA" id="ARBA00023015"/>
    </source>
</evidence>
<dbReference type="NCBIfam" id="NF006886">
    <property type="entry name" value="PRK09376.1"/>
    <property type="match status" value="1"/>
</dbReference>
<proteinExistence type="inferred from homology"/>
<dbReference type="SUPFAM" id="SSF50249">
    <property type="entry name" value="Nucleic acid-binding proteins"/>
    <property type="match status" value="1"/>
</dbReference>
<protein>
    <recommendedName>
        <fullName evidence="9 10">Transcription termination factor Rho</fullName>
        <ecNumber evidence="9 10">3.6.4.-</ecNumber>
    </recommendedName>
    <alternativeName>
        <fullName evidence="9">ATP-dependent helicase Rho</fullName>
    </alternativeName>
</protein>
<dbReference type="InterPro" id="IPR011129">
    <property type="entry name" value="CSD"/>
</dbReference>